<keyword evidence="2" id="KW-0964">Secreted</keyword>
<evidence type="ECO:0000256" key="5">
    <source>
        <dbReference type="ARBA" id="ARBA00034321"/>
    </source>
</evidence>
<evidence type="ECO:0000256" key="1">
    <source>
        <dbReference type="ARBA" id="ARBA00004613"/>
    </source>
</evidence>
<dbReference type="EMBL" id="GADI01004753">
    <property type="protein sequence ID" value="JAA69055.1"/>
    <property type="molecule type" value="mRNA"/>
</dbReference>
<sequence>MILPLSVVLLATFDYIHATHCSTELSEYMNTKCTSSKLTFSHLSECSFTCKGKNYKNQPQTTAHNLVNGLPCGPCKQCCNGKCTPVKFGSKNPLSLLPCAE</sequence>
<keyword evidence="4" id="KW-0325">Glycoprotein</keyword>
<dbReference type="GO" id="GO:0005576">
    <property type="term" value="C:extracellular region"/>
    <property type="evidence" value="ECO:0007669"/>
    <property type="project" value="UniProtKB-SubCell"/>
</dbReference>
<organism evidence="7">
    <name type="scientific">Ixodes ricinus</name>
    <name type="common">Common tick</name>
    <name type="synonym">Acarus ricinus</name>
    <dbReference type="NCBI Taxonomy" id="34613"/>
    <lineage>
        <taxon>Eukaryota</taxon>
        <taxon>Metazoa</taxon>
        <taxon>Ecdysozoa</taxon>
        <taxon>Arthropoda</taxon>
        <taxon>Chelicerata</taxon>
        <taxon>Arachnida</taxon>
        <taxon>Acari</taxon>
        <taxon>Parasitiformes</taxon>
        <taxon>Ixodida</taxon>
        <taxon>Ixodoidea</taxon>
        <taxon>Ixodidae</taxon>
        <taxon>Ixodinae</taxon>
        <taxon>Ixodes</taxon>
    </lineage>
</organism>
<dbReference type="Pfam" id="PF12115">
    <property type="entry name" value="Salp15"/>
    <property type="match status" value="1"/>
</dbReference>
<reference evidence="7" key="1">
    <citation type="submission" date="2012-12" db="EMBL/GenBank/DDBJ databases">
        <title>Identification and characterization of a phenylalanine ammonia-lyase gene family in Isatis indigotica Fort.</title>
        <authorList>
            <person name="Liu Q."/>
            <person name="Chen J."/>
            <person name="Zhou X."/>
            <person name="Di P."/>
            <person name="Xiao Y."/>
            <person name="Xuan H."/>
            <person name="Zhang L."/>
            <person name="Chen W."/>
        </authorList>
    </citation>
    <scope>NUCLEOTIDE SEQUENCE</scope>
    <source>
        <tissue evidence="7">Salivary gland</tissue>
    </source>
</reference>
<dbReference type="InterPro" id="IPR021971">
    <property type="entry name" value="Salp15"/>
</dbReference>
<comment type="subcellular location">
    <subcellularLocation>
        <location evidence="1">Secreted</location>
    </subcellularLocation>
</comment>
<feature type="chain" id="PRO_5005517532" evidence="6">
    <location>
        <begin position="19"/>
        <end position="101"/>
    </location>
</feature>
<keyword evidence="3 6" id="KW-0732">Signal</keyword>
<evidence type="ECO:0000256" key="4">
    <source>
        <dbReference type="ARBA" id="ARBA00023180"/>
    </source>
</evidence>
<proteinExistence type="evidence at transcript level"/>
<evidence type="ECO:0000256" key="3">
    <source>
        <dbReference type="ARBA" id="ARBA00022729"/>
    </source>
</evidence>
<accession>A0A0K8RD38</accession>
<name>A0A0K8RD38_IXORI</name>
<dbReference type="AlphaFoldDB" id="A0A0K8RD38"/>
<comment type="similarity">
    <text evidence="5">Belongs to the salp15 family.</text>
</comment>
<protein>
    <submittedName>
        <fullName evidence="7">Putative ixostatin</fullName>
    </submittedName>
</protein>
<evidence type="ECO:0000256" key="2">
    <source>
        <dbReference type="ARBA" id="ARBA00022525"/>
    </source>
</evidence>
<evidence type="ECO:0000313" key="7">
    <source>
        <dbReference type="EMBL" id="JAA69055.1"/>
    </source>
</evidence>
<feature type="signal peptide" evidence="6">
    <location>
        <begin position="1"/>
        <end position="18"/>
    </location>
</feature>
<evidence type="ECO:0000256" key="6">
    <source>
        <dbReference type="SAM" id="SignalP"/>
    </source>
</evidence>